<evidence type="ECO:0000313" key="3">
    <source>
        <dbReference type="EMBL" id="CAB0008016.1"/>
    </source>
</evidence>
<dbReference type="PANTHER" id="PTHR46532:SF4">
    <property type="entry name" value="AAA+ ATPASE DOMAIN-CONTAINING PROTEIN"/>
    <property type="match status" value="1"/>
</dbReference>
<dbReference type="Gene3D" id="1.10.287.2610">
    <property type="match status" value="1"/>
</dbReference>
<dbReference type="GO" id="GO:0007018">
    <property type="term" value="P:microtubule-based movement"/>
    <property type="evidence" value="ECO:0007669"/>
    <property type="project" value="InterPro"/>
</dbReference>
<gene>
    <name evidence="3" type="ORF">NTEN_LOCUS13262</name>
</gene>
<organism evidence="3 4">
    <name type="scientific">Nesidiocoris tenuis</name>
    <dbReference type="NCBI Taxonomy" id="355587"/>
    <lineage>
        <taxon>Eukaryota</taxon>
        <taxon>Metazoa</taxon>
        <taxon>Ecdysozoa</taxon>
        <taxon>Arthropoda</taxon>
        <taxon>Hexapoda</taxon>
        <taxon>Insecta</taxon>
        <taxon>Pterygota</taxon>
        <taxon>Neoptera</taxon>
        <taxon>Paraneoptera</taxon>
        <taxon>Hemiptera</taxon>
        <taxon>Heteroptera</taxon>
        <taxon>Panheteroptera</taxon>
        <taxon>Cimicomorpha</taxon>
        <taxon>Miridae</taxon>
        <taxon>Dicyphina</taxon>
        <taxon>Nesidiocoris</taxon>
    </lineage>
</organism>
<proteinExistence type="inferred from homology"/>
<evidence type="ECO:0000313" key="4">
    <source>
        <dbReference type="Proteomes" id="UP000479000"/>
    </source>
</evidence>
<dbReference type="PANTHER" id="PTHR46532">
    <property type="entry name" value="MALE FERTILITY FACTOR KL5"/>
    <property type="match status" value="1"/>
</dbReference>
<dbReference type="AlphaFoldDB" id="A0A6H5GXV5"/>
<dbReference type="OrthoDB" id="10251809at2759"/>
<evidence type="ECO:0000256" key="1">
    <source>
        <dbReference type="ARBA" id="ARBA00008887"/>
    </source>
</evidence>
<protein>
    <submittedName>
        <fullName evidence="3">Uncharacterized protein</fullName>
    </submittedName>
</protein>
<feature type="coiled-coil region" evidence="2">
    <location>
        <begin position="4"/>
        <end position="38"/>
    </location>
</feature>
<dbReference type="SUPFAM" id="SSF90257">
    <property type="entry name" value="Myosin rod fragments"/>
    <property type="match status" value="1"/>
</dbReference>
<accession>A0A6H5GXV5</accession>
<name>A0A6H5GXV5_9HEMI</name>
<dbReference type="Proteomes" id="UP000479000">
    <property type="component" value="Unassembled WGS sequence"/>
</dbReference>
<dbReference type="EMBL" id="CADCXU010019943">
    <property type="protein sequence ID" value="CAB0008016.1"/>
    <property type="molecule type" value="Genomic_DNA"/>
</dbReference>
<dbReference type="GO" id="GO:0005858">
    <property type="term" value="C:axonemal dynein complex"/>
    <property type="evidence" value="ECO:0007669"/>
    <property type="project" value="TreeGrafter"/>
</dbReference>
<evidence type="ECO:0000256" key="2">
    <source>
        <dbReference type="SAM" id="Coils"/>
    </source>
</evidence>
<keyword evidence="4" id="KW-1185">Reference proteome</keyword>
<comment type="similarity">
    <text evidence="1">Belongs to the dynein heavy chain family.</text>
</comment>
<dbReference type="GO" id="GO:0051959">
    <property type="term" value="F:dynein light intermediate chain binding"/>
    <property type="evidence" value="ECO:0007669"/>
    <property type="project" value="InterPro"/>
</dbReference>
<keyword evidence="2" id="KW-0175">Coiled coil</keyword>
<dbReference type="GO" id="GO:0045505">
    <property type="term" value="F:dynein intermediate chain binding"/>
    <property type="evidence" value="ECO:0007669"/>
    <property type="project" value="InterPro"/>
</dbReference>
<dbReference type="InterPro" id="IPR026983">
    <property type="entry name" value="DHC"/>
</dbReference>
<sequence length="165" mass="18507">MDDLAAAENELAAREQALEDVKAQYDGAVREKQRLTDAANNCLRKMTAATALINGLGGEKIRWTQQSKEFKEQLGSPQVRIYGAGAGSHCEEPDERRYEQRRMGVAPKCPPFAAILLRSDGLYGRCGHHRSDVSIVANHRSSQSVSDRFTPGIRQIHQYFTDFWL</sequence>
<reference evidence="3 4" key="1">
    <citation type="submission" date="2020-02" db="EMBL/GenBank/DDBJ databases">
        <authorList>
            <person name="Ferguson B K."/>
        </authorList>
    </citation>
    <scope>NUCLEOTIDE SEQUENCE [LARGE SCALE GENOMIC DNA]</scope>
</reference>